<accession>A0A927AVS1</accession>
<dbReference type="Proteomes" id="UP000598820">
    <property type="component" value="Unassembled WGS sequence"/>
</dbReference>
<dbReference type="InterPro" id="IPR034660">
    <property type="entry name" value="DinB/YfiT-like"/>
</dbReference>
<dbReference type="AlphaFoldDB" id="A0A927AVS1"/>
<reference evidence="1" key="1">
    <citation type="submission" date="2020-09" db="EMBL/GenBank/DDBJ databases">
        <authorList>
            <person name="Kim M.K."/>
        </authorList>
    </citation>
    <scope>NUCLEOTIDE SEQUENCE</scope>
    <source>
        <strain evidence="1">BT702</strain>
    </source>
</reference>
<dbReference type="Gene3D" id="1.20.120.450">
    <property type="entry name" value="dinb family like domain"/>
    <property type="match status" value="1"/>
</dbReference>
<name>A0A927AVS1_9BACT</name>
<organism evidence="1 2">
    <name type="scientific">Spirosoma profusum</name>
    <dbReference type="NCBI Taxonomy" id="2771354"/>
    <lineage>
        <taxon>Bacteria</taxon>
        <taxon>Pseudomonadati</taxon>
        <taxon>Bacteroidota</taxon>
        <taxon>Cytophagia</taxon>
        <taxon>Cytophagales</taxon>
        <taxon>Cytophagaceae</taxon>
        <taxon>Spirosoma</taxon>
    </lineage>
</organism>
<proteinExistence type="predicted"/>
<comment type="caution">
    <text evidence="1">The sequence shown here is derived from an EMBL/GenBank/DDBJ whole genome shotgun (WGS) entry which is preliminary data.</text>
</comment>
<sequence>MQSDYLQSAIRQFEYYRLLGEKTLAQLPDDALFWQYNAESNSIAILVKHLWGNMVSRWTDFLTTDGEKSWRDREGEFTNDIQSRAELLQKWDEGWRILLDTLQSLREEDLRKTIYIRNQGHTVLEAINRQLAHYPYHIGQLVFLGKMLTQNWTSLSIPRGESGQYNAQKFAQPKRKEHFTTEYVKSDKLIDTNGSTTESTL</sequence>
<evidence type="ECO:0000313" key="2">
    <source>
        <dbReference type="Proteomes" id="UP000598820"/>
    </source>
</evidence>
<dbReference type="EMBL" id="JACWZY010000052">
    <property type="protein sequence ID" value="MBD2705330.1"/>
    <property type="molecule type" value="Genomic_DNA"/>
</dbReference>
<protein>
    <submittedName>
        <fullName evidence="1">DUF1572 family protein</fullName>
    </submittedName>
</protein>
<dbReference type="SUPFAM" id="SSF109854">
    <property type="entry name" value="DinB/YfiT-like putative metalloenzymes"/>
    <property type="match status" value="1"/>
</dbReference>
<evidence type="ECO:0000313" key="1">
    <source>
        <dbReference type="EMBL" id="MBD2705330.1"/>
    </source>
</evidence>
<dbReference type="Pfam" id="PF07609">
    <property type="entry name" value="DUF1572"/>
    <property type="match status" value="1"/>
</dbReference>
<gene>
    <name evidence="1" type="ORF">IC229_32235</name>
</gene>
<dbReference type="InterPro" id="IPR011466">
    <property type="entry name" value="DUF1572"/>
</dbReference>
<dbReference type="RefSeq" id="WP_190892631.1">
    <property type="nucleotide sequence ID" value="NZ_JACWZY010000052.1"/>
</dbReference>
<keyword evidence="2" id="KW-1185">Reference proteome</keyword>